<organism evidence="2 3">
    <name type="scientific">Ceratodon purpureus</name>
    <name type="common">Fire moss</name>
    <name type="synonym">Dicranum purpureum</name>
    <dbReference type="NCBI Taxonomy" id="3225"/>
    <lineage>
        <taxon>Eukaryota</taxon>
        <taxon>Viridiplantae</taxon>
        <taxon>Streptophyta</taxon>
        <taxon>Embryophyta</taxon>
        <taxon>Bryophyta</taxon>
        <taxon>Bryophytina</taxon>
        <taxon>Bryopsida</taxon>
        <taxon>Dicranidae</taxon>
        <taxon>Pseudoditrichales</taxon>
        <taxon>Ditrichaceae</taxon>
        <taxon>Ceratodon</taxon>
    </lineage>
</organism>
<evidence type="ECO:0008006" key="4">
    <source>
        <dbReference type="Google" id="ProtNLM"/>
    </source>
</evidence>
<keyword evidence="1" id="KW-0732">Signal</keyword>
<dbReference type="Proteomes" id="UP000822688">
    <property type="component" value="Chromosome 2"/>
</dbReference>
<accession>A0A8T0IUZ1</accession>
<evidence type="ECO:0000256" key="1">
    <source>
        <dbReference type="SAM" id="SignalP"/>
    </source>
</evidence>
<evidence type="ECO:0000313" key="2">
    <source>
        <dbReference type="EMBL" id="KAG0586935.1"/>
    </source>
</evidence>
<protein>
    <recommendedName>
        <fullName evidence="4">Secreted protein</fullName>
    </recommendedName>
</protein>
<name>A0A8T0IUZ1_CERPU</name>
<feature type="signal peptide" evidence="1">
    <location>
        <begin position="1"/>
        <end position="19"/>
    </location>
</feature>
<comment type="caution">
    <text evidence="2">The sequence shown here is derived from an EMBL/GenBank/DDBJ whole genome shotgun (WGS) entry which is preliminary data.</text>
</comment>
<proteinExistence type="predicted"/>
<dbReference type="EMBL" id="CM026422">
    <property type="protein sequence ID" value="KAG0586935.1"/>
    <property type="molecule type" value="Genomic_DNA"/>
</dbReference>
<feature type="chain" id="PRO_5035744302" description="Secreted protein" evidence="1">
    <location>
        <begin position="20"/>
        <end position="85"/>
    </location>
</feature>
<sequence>MWSFTVVVVFWVGERAFEAKTWVSGTRVIRRCNVVEVIELVCKLSVFRGHCWDGAVFCYLRRPTILCGGTVEWCALQDFVAETCA</sequence>
<gene>
    <name evidence="2" type="ORF">KC19_2G128800</name>
</gene>
<dbReference type="AlphaFoldDB" id="A0A8T0IUZ1"/>
<evidence type="ECO:0000313" key="3">
    <source>
        <dbReference type="Proteomes" id="UP000822688"/>
    </source>
</evidence>
<keyword evidence="3" id="KW-1185">Reference proteome</keyword>
<reference evidence="2" key="1">
    <citation type="submission" date="2020-06" db="EMBL/GenBank/DDBJ databases">
        <title>WGS assembly of Ceratodon purpureus strain R40.</title>
        <authorList>
            <person name="Carey S.B."/>
            <person name="Jenkins J."/>
            <person name="Shu S."/>
            <person name="Lovell J.T."/>
            <person name="Sreedasyam A."/>
            <person name="Maumus F."/>
            <person name="Tiley G.P."/>
            <person name="Fernandez-Pozo N."/>
            <person name="Barry K."/>
            <person name="Chen C."/>
            <person name="Wang M."/>
            <person name="Lipzen A."/>
            <person name="Daum C."/>
            <person name="Saski C.A."/>
            <person name="Payton A.C."/>
            <person name="Mcbreen J.C."/>
            <person name="Conrad R.E."/>
            <person name="Kollar L.M."/>
            <person name="Olsson S."/>
            <person name="Huttunen S."/>
            <person name="Landis J.B."/>
            <person name="Wickett N.J."/>
            <person name="Johnson M.G."/>
            <person name="Rensing S.A."/>
            <person name="Grimwood J."/>
            <person name="Schmutz J."/>
            <person name="Mcdaniel S.F."/>
        </authorList>
    </citation>
    <scope>NUCLEOTIDE SEQUENCE</scope>
    <source>
        <strain evidence="2">R40</strain>
    </source>
</reference>